<feature type="compositionally biased region" description="Low complexity" evidence="1">
    <location>
        <begin position="36"/>
        <end position="49"/>
    </location>
</feature>
<dbReference type="EMBL" id="CP051680">
    <property type="protein sequence ID" value="QJD83983.1"/>
    <property type="molecule type" value="Genomic_DNA"/>
</dbReference>
<proteinExistence type="predicted"/>
<keyword evidence="2" id="KW-1133">Transmembrane helix</keyword>
<evidence type="ECO:0000313" key="3">
    <source>
        <dbReference type="EMBL" id="QJD83983.1"/>
    </source>
</evidence>
<keyword evidence="4" id="KW-1185">Reference proteome</keyword>
<organism evidence="3 4">
    <name type="scientific">Cohnella herbarum</name>
    <dbReference type="NCBI Taxonomy" id="2728023"/>
    <lineage>
        <taxon>Bacteria</taxon>
        <taxon>Bacillati</taxon>
        <taxon>Bacillota</taxon>
        <taxon>Bacilli</taxon>
        <taxon>Bacillales</taxon>
        <taxon>Paenibacillaceae</taxon>
        <taxon>Cohnella</taxon>
    </lineage>
</organism>
<feature type="transmembrane region" description="Helical" evidence="2">
    <location>
        <begin position="105"/>
        <end position="122"/>
    </location>
</feature>
<feature type="region of interest" description="Disordered" evidence="1">
    <location>
        <begin position="1"/>
        <end position="49"/>
    </location>
</feature>
<keyword evidence="2" id="KW-0472">Membrane</keyword>
<dbReference type="Proteomes" id="UP000502248">
    <property type="component" value="Chromosome"/>
</dbReference>
<accession>A0A7Z2VIS7</accession>
<evidence type="ECO:0008006" key="5">
    <source>
        <dbReference type="Google" id="ProtNLM"/>
    </source>
</evidence>
<evidence type="ECO:0000256" key="2">
    <source>
        <dbReference type="SAM" id="Phobius"/>
    </source>
</evidence>
<evidence type="ECO:0000313" key="4">
    <source>
        <dbReference type="Proteomes" id="UP000502248"/>
    </source>
</evidence>
<feature type="transmembrane region" description="Helical" evidence="2">
    <location>
        <begin position="163"/>
        <end position="184"/>
    </location>
</feature>
<reference evidence="3 4" key="1">
    <citation type="submission" date="2020-04" db="EMBL/GenBank/DDBJ databases">
        <title>Genome sequencing of novel species.</title>
        <authorList>
            <person name="Heo J."/>
            <person name="Kim S.-J."/>
            <person name="Kim J.-S."/>
            <person name="Hong S.-B."/>
            <person name="Kwon S.-W."/>
        </authorList>
    </citation>
    <scope>NUCLEOTIDE SEQUENCE [LARGE SCALE GENOMIC DNA]</scope>
    <source>
        <strain evidence="3 4">MFER-1</strain>
    </source>
</reference>
<protein>
    <recommendedName>
        <fullName evidence="5">Yip1 domain-containing protein</fullName>
    </recommendedName>
</protein>
<feature type="transmembrane region" description="Helical" evidence="2">
    <location>
        <begin position="128"/>
        <end position="151"/>
    </location>
</feature>
<feature type="transmembrane region" description="Helical" evidence="2">
    <location>
        <begin position="220"/>
        <end position="241"/>
    </location>
</feature>
<gene>
    <name evidence="3" type="ORF">HH215_12850</name>
</gene>
<dbReference type="RefSeq" id="WP_169280269.1">
    <property type="nucleotide sequence ID" value="NZ_CP051680.1"/>
</dbReference>
<dbReference type="KEGG" id="cheb:HH215_12850"/>
<keyword evidence="2" id="KW-0812">Transmembrane</keyword>
<dbReference type="AlphaFoldDB" id="A0A7Z2VIS7"/>
<feature type="transmembrane region" description="Helical" evidence="2">
    <location>
        <begin position="78"/>
        <end position="98"/>
    </location>
</feature>
<evidence type="ECO:0000256" key="1">
    <source>
        <dbReference type="SAM" id="MobiDB-lite"/>
    </source>
</evidence>
<name>A0A7Z2VIS7_9BACL</name>
<feature type="compositionally biased region" description="Basic and acidic residues" evidence="1">
    <location>
        <begin position="10"/>
        <end position="20"/>
    </location>
</feature>
<sequence length="242" mass="26078">MSEQDSSQPELRKAEDREPGELQTAASATEGAQVTPVQAAPPSSSSQNSPLGGVDFQKLLELAKNPSSSLKLQPLTEWIYGAIGAVVGVLGFFIWIWAIQEEIKNELFGGLGNLVFLSLLGFTTPGKYLVIGIFSIALLVGSLTLIGNLLGAKKRSWMEAVTYQGSTQLLFGAGLIVAGLVAFVSLQLSMLLGVILLLINLLLVVTQAEDLHEVGRERRFLFIVYSIAAYMFLLFLVYSVVA</sequence>